<protein>
    <submittedName>
        <fullName evidence="2">Uncharacterized protein</fullName>
    </submittedName>
</protein>
<feature type="transmembrane region" description="Helical" evidence="1">
    <location>
        <begin position="89"/>
        <end position="108"/>
    </location>
</feature>
<dbReference type="EMBL" id="AQGQ01000103">
    <property type="protein sequence ID" value="EOD54492.1"/>
    <property type="molecule type" value="Genomic_DNA"/>
</dbReference>
<dbReference type="Proteomes" id="UP000013526">
    <property type="component" value="Unassembled WGS sequence"/>
</dbReference>
<sequence>MLILKLSRREAAPLLCLGCGLLLMGVSEQARLLLAGLSVYLVGGLVWYQLSQPRNDGKRKQAWPLWLYESRPFVMILLGLLMLREATHPLFLLPALFWVLLGGHQLWLRHQHRFWRRRAPALRAL</sequence>
<accession>R1F3V8</accession>
<evidence type="ECO:0000256" key="1">
    <source>
        <dbReference type="SAM" id="Phobius"/>
    </source>
</evidence>
<comment type="caution">
    <text evidence="2">The sequence shown here is derived from an EMBL/GenBank/DDBJ whole genome shotgun (WGS) entry which is preliminary data.</text>
</comment>
<evidence type="ECO:0000313" key="2">
    <source>
        <dbReference type="EMBL" id="EOD54492.1"/>
    </source>
</evidence>
<keyword evidence="3" id="KW-1185">Reference proteome</keyword>
<feature type="transmembrane region" description="Helical" evidence="1">
    <location>
        <begin position="33"/>
        <end position="50"/>
    </location>
</feature>
<dbReference type="OrthoDB" id="6227426at2"/>
<gene>
    <name evidence="2" type="ORF">G113_14085</name>
</gene>
<organism evidence="2 3">
    <name type="scientific">Aeromonas molluscorum 848</name>
    <dbReference type="NCBI Taxonomy" id="1268236"/>
    <lineage>
        <taxon>Bacteria</taxon>
        <taxon>Pseudomonadati</taxon>
        <taxon>Pseudomonadota</taxon>
        <taxon>Gammaproteobacteria</taxon>
        <taxon>Aeromonadales</taxon>
        <taxon>Aeromonadaceae</taxon>
        <taxon>Aeromonas</taxon>
    </lineage>
</organism>
<proteinExistence type="predicted"/>
<keyword evidence="1" id="KW-0812">Transmembrane</keyword>
<dbReference type="AlphaFoldDB" id="R1F3V8"/>
<name>R1F3V8_9GAMM</name>
<reference evidence="2 3" key="1">
    <citation type="journal article" date="2013" name="Genome Announc.">
        <title>Draft Genome Sequence of Aeromonas molluscorum Strain 848TT, Isolated from Bivalve Molluscs.</title>
        <authorList>
            <person name="Spataro N."/>
            <person name="Farfan M."/>
            <person name="Albarral V."/>
            <person name="Sanglas A."/>
            <person name="Loren J.G."/>
            <person name="Fuste M.C."/>
            <person name="Bosch E."/>
        </authorList>
    </citation>
    <scope>NUCLEOTIDE SEQUENCE [LARGE SCALE GENOMIC DNA]</scope>
    <source>
        <strain evidence="2 3">848</strain>
    </source>
</reference>
<keyword evidence="1" id="KW-1133">Transmembrane helix</keyword>
<evidence type="ECO:0000313" key="3">
    <source>
        <dbReference type="Proteomes" id="UP000013526"/>
    </source>
</evidence>
<dbReference type="PATRIC" id="fig|1268236.3.peg.2767"/>
<dbReference type="RefSeq" id="WP_005904296.1">
    <property type="nucleotide sequence ID" value="NZ_AQGQ01000103.1"/>
</dbReference>
<keyword evidence="1" id="KW-0472">Membrane</keyword>